<dbReference type="OrthoDB" id="3067625at2759"/>
<sequence>LQPKTIKGYLSAVRPLHVNKGLPFTSTESPTVQHVIRGIKRYFGEHERNPKAPITLPLLQKICLSTSSFAPTQDFRLLFQAAATIAWAGFLRCGEFTLPENTRFDPTIHLSQSCLSFHPSISNPTHI</sequence>
<dbReference type="EMBL" id="MU151510">
    <property type="protein sequence ID" value="KAF9443180.1"/>
    <property type="molecule type" value="Genomic_DNA"/>
</dbReference>
<keyword evidence="2" id="KW-1185">Reference proteome</keyword>
<gene>
    <name evidence="1" type="ORF">P691DRAFT_639880</name>
</gene>
<comment type="caution">
    <text evidence="1">The sequence shown here is derived from an EMBL/GenBank/DDBJ whole genome shotgun (WGS) entry which is preliminary data.</text>
</comment>
<organism evidence="1 2">
    <name type="scientific">Macrolepiota fuliginosa MF-IS2</name>
    <dbReference type="NCBI Taxonomy" id="1400762"/>
    <lineage>
        <taxon>Eukaryota</taxon>
        <taxon>Fungi</taxon>
        <taxon>Dikarya</taxon>
        <taxon>Basidiomycota</taxon>
        <taxon>Agaricomycotina</taxon>
        <taxon>Agaricomycetes</taxon>
        <taxon>Agaricomycetidae</taxon>
        <taxon>Agaricales</taxon>
        <taxon>Agaricineae</taxon>
        <taxon>Agaricaceae</taxon>
        <taxon>Macrolepiota</taxon>
    </lineage>
</organism>
<accession>A0A9P5X4Q4</accession>
<reference evidence="1" key="1">
    <citation type="submission" date="2020-11" db="EMBL/GenBank/DDBJ databases">
        <authorList>
            <consortium name="DOE Joint Genome Institute"/>
            <person name="Ahrendt S."/>
            <person name="Riley R."/>
            <person name="Andreopoulos W."/>
            <person name="Labutti K."/>
            <person name="Pangilinan J."/>
            <person name="Ruiz-Duenas F.J."/>
            <person name="Barrasa J.M."/>
            <person name="Sanchez-Garcia M."/>
            <person name="Camarero S."/>
            <person name="Miyauchi S."/>
            <person name="Serrano A."/>
            <person name="Linde D."/>
            <person name="Babiker R."/>
            <person name="Drula E."/>
            <person name="Ayuso-Fernandez I."/>
            <person name="Pacheco R."/>
            <person name="Padilla G."/>
            <person name="Ferreira P."/>
            <person name="Barriuso J."/>
            <person name="Kellner H."/>
            <person name="Castanera R."/>
            <person name="Alfaro M."/>
            <person name="Ramirez L."/>
            <person name="Pisabarro A.G."/>
            <person name="Kuo A."/>
            <person name="Tritt A."/>
            <person name="Lipzen A."/>
            <person name="He G."/>
            <person name="Yan M."/>
            <person name="Ng V."/>
            <person name="Cullen D."/>
            <person name="Martin F."/>
            <person name="Rosso M.-N."/>
            <person name="Henrissat B."/>
            <person name="Hibbett D."/>
            <person name="Martinez A.T."/>
            <person name="Grigoriev I.V."/>
        </authorList>
    </citation>
    <scope>NUCLEOTIDE SEQUENCE</scope>
    <source>
        <strain evidence="1">MF-IS2</strain>
    </source>
</reference>
<proteinExistence type="predicted"/>
<feature type="non-terminal residue" evidence="1">
    <location>
        <position position="1"/>
    </location>
</feature>
<evidence type="ECO:0000313" key="2">
    <source>
        <dbReference type="Proteomes" id="UP000807342"/>
    </source>
</evidence>
<dbReference type="Proteomes" id="UP000807342">
    <property type="component" value="Unassembled WGS sequence"/>
</dbReference>
<dbReference type="AlphaFoldDB" id="A0A9P5X4Q4"/>
<name>A0A9P5X4Q4_9AGAR</name>
<protein>
    <submittedName>
        <fullName evidence="1">Uncharacterized protein</fullName>
    </submittedName>
</protein>
<feature type="non-terminal residue" evidence="1">
    <location>
        <position position="127"/>
    </location>
</feature>
<evidence type="ECO:0000313" key="1">
    <source>
        <dbReference type="EMBL" id="KAF9443180.1"/>
    </source>
</evidence>